<feature type="compositionally biased region" description="Acidic residues" evidence="1">
    <location>
        <begin position="159"/>
        <end position="170"/>
    </location>
</feature>
<sequence length="199" mass="22125">MAISPGEESAVDDFAVHLFRALGYTGRAVARTTRTRKDLPFLVCGEERHAKADVCIMDGLEILLLVQEDKRHLDSSDPEPQLIANAIAAFYNNNITRVQALGLPTLQDKVIPRTKKTPAQNKRPKQATVTFSNPFTNPPELEAIMRSSREQPNWKAAEMEGESWEGTAEENVEKYQRIMNPPPVDWPKVIGDLTGTGGD</sequence>
<dbReference type="RefSeq" id="XP_001876957.1">
    <property type="nucleotide sequence ID" value="XM_001876922.1"/>
</dbReference>
<protein>
    <submittedName>
        <fullName evidence="2">Predicted protein</fullName>
    </submittedName>
</protein>
<evidence type="ECO:0000313" key="2">
    <source>
        <dbReference type="EMBL" id="EDR12693.1"/>
    </source>
</evidence>
<organism evidence="3">
    <name type="scientific">Laccaria bicolor (strain S238N-H82 / ATCC MYA-4686)</name>
    <name type="common">Bicoloured deceiver</name>
    <name type="synonym">Laccaria laccata var. bicolor</name>
    <dbReference type="NCBI Taxonomy" id="486041"/>
    <lineage>
        <taxon>Eukaryota</taxon>
        <taxon>Fungi</taxon>
        <taxon>Dikarya</taxon>
        <taxon>Basidiomycota</taxon>
        <taxon>Agaricomycotina</taxon>
        <taxon>Agaricomycetes</taxon>
        <taxon>Agaricomycetidae</taxon>
        <taxon>Agaricales</taxon>
        <taxon>Agaricineae</taxon>
        <taxon>Hydnangiaceae</taxon>
        <taxon>Laccaria</taxon>
    </lineage>
</organism>
<keyword evidence="3" id="KW-1185">Reference proteome</keyword>
<name>B0CZX2_LACBS</name>
<gene>
    <name evidence="2" type="ORF">LACBIDRAFT_323339</name>
</gene>
<dbReference type="HOGENOM" id="CLU_1372414_0_0_1"/>
<feature type="region of interest" description="Disordered" evidence="1">
    <location>
        <begin position="115"/>
        <end position="199"/>
    </location>
</feature>
<dbReference type="EMBL" id="DS547094">
    <property type="protein sequence ID" value="EDR12693.1"/>
    <property type="molecule type" value="Genomic_DNA"/>
</dbReference>
<reference evidence="2 3" key="1">
    <citation type="journal article" date="2008" name="Nature">
        <title>The genome of Laccaria bicolor provides insights into mycorrhizal symbiosis.</title>
        <authorList>
            <person name="Martin F."/>
            <person name="Aerts A."/>
            <person name="Ahren D."/>
            <person name="Brun A."/>
            <person name="Danchin E.G.J."/>
            <person name="Duchaussoy F."/>
            <person name="Gibon J."/>
            <person name="Kohler A."/>
            <person name="Lindquist E."/>
            <person name="Pereda V."/>
            <person name="Salamov A."/>
            <person name="Shapiro H.J."/>
            <person name="Wuyts J."/>
            <person name="Blaudez D."/>
            <person name="Buee M."/>
            <person name="Brokstein P."/>
            <person name="Canbaeck B."/>
            <person name="Cohen D."/>
            <person name="Courty P.E."/>
            <person name="Coutinho P.M."/>
            <person name="Delaruelle C."/>
            <person name="Detter J.C."/>
            <person name="Deveau A."/>
            <person name="DiFazio S."/>
            <person name="Duplessis S."/>
            <person name="Fraissinet-Tachet L."/>
            <person name="Lucic E."/>
            <person name="Frey-Klett P."/>
            <person name="Fourrey C."/>
            <person name="Feussner I."/>
            <person name="Gay G."/>
            <person name="Grimwood J."/>
            <person name="Hoegger P.J."/>
            <person name="Jain P."/>
            <person name="Kilaru S."/>
            <person name="Labbe J."/>
            <person name="Lin Y.C."/>
            <person name="Legue V."/>
            <person name="Le Tacon F."/>
            <person name="Marmeisse R."/>
            <person name="Melayah D."/>
            <person name="Montanini B."/>
            <person name="Muratet M."/>
            <person name="Nehls U."/>
            <person name="Niculita-Hirzel H."/>
            <person name="Oudot-Le Secq M.P."/>
            <person name="Peter M."/>
            <person name="Quesneville H."/>
            <person name="Rajashekar B."/>
            <person name="Reich M."/>
            <person name="Rouhier N."/>
            <person name="Schmutz J."/>
            <person name="Yin T."/>
            <person name="Chalot M."/>
            <person name="Henrissat B."/>
            <person name="Kuees U."/>
            <person name="Lucas S."/>
            <person name="Van de Peer Y."/>
            <person name="Podila G.K."/>
            <person name="Polle A."/>
            <person name="Pukkila P.J."/>
            <person name="Richardson P.M."/>
            <person name="Rouze P."/>
            <person name="Sanders I.R."/>
            <person name="Stajich J.E."/>
            <person name="Tunlid A."/>
            <person name="Tuskan G."/>
            <person name="Grigoriev I.V."/>
        </authorList>
    </citation>
    <scope>NUCLEOTIDE SEQUENCE [LARGE SCALE GENOMIC DNA]</scope>
    <source>
        <strain evidence="3">S238N-H82 / ATCC MYA-4686</strain>
    </source>
</reference>
<dbReference type="KEGG" id="lbc:LACBIDRAFT_323339"/>
<dbReference type="OrthoDB" id="3253976at2759"/>
<evidence type="ECO:0000313" key="3">
    <source>
        <dbReference type="Proteomes" id="UP000001194"/>
    </source>
</evidence>
<accession>B0CZX2</accession>
<dbReference type="Proteomes" id="UP000001194">
    <property type="component" value="Unassembled WGS sequence"/>
</dbReference>
<proteinExistence type="predicted"/>
<dbReference type="AlphaFoldDB" id="B0CZX2"/>
<dbReference type="InParanoid" id="B0CZX2"/>
<dbReference type="GeneID" id="6071996"/>
<evidence type="ECO:0000256" key="1">
    <source>
        <dbReference type="SAM" id="MobiDB-lite"/>
    </source>
</evidence>